<dbReference type="Gene3D" id="3.30.1330.40">
    <property type="entry name" value="RutC-like"/>
    <property type="match status" value="1"/>
</dbReference>
<proteinExistence type="inferred from homology"/>
<name>A0ABR2KH51_9EUKA</name>
<keyword evidence="3" id="KW-1185">Reference proteome</keyword>
<evidence type="ECO:0000313" key="3">
    <source>
        <dbReference type="Proteomes" id="UP001470230"/>
    </source>
</evidence>
<dbReference type="InterPro" id="IPR006175">
    <property type="entry name" value="YjgF/YER057c/UK114"/>
</dbReference>
<dbReference type="InterPro" id="IPR035959">
    <property type="entry name" value="RutC-like_sf"/>
</dbReference>
<dbReference type="PANTHER" id="PTHR11803:SF39">
    <property type="entry name" value="2-IMINOBUTANOATE_2-IMINOPROPANOATE DEAMINASE"/>
    <property type="match status" value="1"/>
</dbReference>
<dbReference type="InterPro" id="IPR006056">
    <property type="entry name" value="RidA"/>
</dbReference>
<dbReference type="EMBL" id="JAPFFF010000005">
    <property type="protein sequence ID" value="KAK8890454.1"/>
    <property type="molecule type" value="Genomic_DNA"/>
</dbReference>
<accession>A0ABR2KH51</accession>
<reference evidence="2 3" key="1">
    <citation type="submission" date="2024-04" db="EMBL/GenBank/DDBJ databases">
        <title>Tritrichomonas musculus Genome.</title>
        <authorList>
            <person name="Alves-Ferreira E."/>
            <person name="Grigg M."/>
            <person name="Lorenzi H."/>
            <person name="Galac M."/>
        </authorList>
    </citation>
    <scope>NUCLEOTIDE SEQUENCE [LARGE SCALE GENOMIC DNA]</scope>
    <source>
        <strain evidence="2 3">EAF2021</strain>
    </source>
</reference>
<organism evidence="2 3">
    <name type="scientific">Tritrichomonas musculus</name>
    <dbReference type="NCBI Taxonomy" id="1915356"/>
    <lineage>
        <taxon>Eukaryota</taxon>
        <taxon>Metamonada</taxon>
        <taxon>Parabasalia</taxon>
        <taxon>Tritrichomonadida</taxon>
        <taxon>Tritrichomonadidae</taxon>
        <taxon>Tritrichomonas</taxon>
    </lineage>
</organism>
<evidence type="ECO:0000313" key="2">
    <source>
        <dbReference type="EMBL" id="KAK8890454.1"/>
    </source>
</evidence>
<comment type="similarity">
    <text evidence="1">Belongs to the RutC family.</text>
</comment>
<evidence type="ECO:0000256" key="1">
    <source>
        <dbReference type="ARBA" id="ARBA00010552"/>
    </source>
</evidence>
<comment type="caution">
    <text evidence="2">The sequence shown here is derived from an EMBL/GenBank/DDBJ whole genome shotgun (WGS) entry which is preliminary data.</text>
</comment>
<sequence>MSTVIATEDAPGAIGPYVQGRVIGNMLFTSGCVAINPHTNEKPESIEEQTKLVLSNMNAILTAGGFSKTDVVKTTVFLLDMGDFNTVNQIYADYFGEHKPCRTCVQAAKLPGTFKIEIEAIAVKP</sequence>
<dbReference type="Proteomes" id="UP001470230">
    <property type="component" value="Unassembled WGS sequence"/>
</dbReference>
<dbReference type="NCBIfam" id="TIGR00004">
    <property type="entry name" value="Rid family detoxifying hydrolase"/>
    <property type="match status" value="1"/>
</dbReference>
<dbReference type="Pfam" id="PF01042">
    <property type="entry name" value="Ribonuc_L-PSP"/>
    <property type="match status" value="1"/>
</dbReference>
<protein>
    <submittedName>
        <fullName evidence="2">Uncharacterized protein</fullName>
    </submittedName>
</protein>
<dbReference type="PANTHER" id="PTHR11803">
    <property type="entry name" value="2-IMINOBUTANOATE/2-IMINOPROPANOATE DEAMINASE RIDA"/>
    <property type="match status" value="1"/>
</dbReference>
<dbReference type="SUPFAM" id="SSF55298">
    <property type="entry name" value="YjgF-like"/>
    <property type="match status" value="1"/>
</dbReference>
<gene>
    <name evidence="2" type="ORF">M9Y10_035230</name>
</gene>
<dbReference type="CDD" id="cd00448">
    <property type="entry name" value="YjgF_YER057c_UK114_family"/>
    <property type="match status" value="1"/>
</dbReference>